<dbReference type="Proteomes" id="UP000219465">
    <property type="component" value="Unassembled WGS sequence"/>
</dbReference>
<dbReference type="SUPFAM" id="SSF89796">
    <property type="entry name" value="CoA-transferase family III (CaiB/BaiF)"/>
    <property type="match status" value="1"/>
</dbReference>
<accession>A0A286IFE6</accession>
<dbReference type="InterPro" id="IPR044855">
    <property type="entry name" value="CoA-Trfase_III_dom3_sf"/>
</dbReference>
<dbReference type="PANTHER" id="PTHR48228:SF5">
    <property type="entry name" value="ALPHA-METHYLACYL-COA RACEMASE"/>
    <property type="match status" value="1"/>
</dbReference>
<dbReference type="OrthoDB" id="9806585at2"/>
<dbReference type="Gene3D" id="3.30.1540.10">
    <property type="entry name" value="formyl-coa transferase, domain 3"/>
    <property type="match status" value="1"/>
</dbReference>
<dbReference type="Gene3D" id="3.40.50.10540">
    <property type="entry name" value="Crotonobetainyl-coa:carnitine coa-transferase, domain 1"/>
    <property type="match status" value="1"/>
</dbReference>
<reference evidence="2" key="1">
    <citation type="submission" date="2017-08" db="EMBL/GenBank/DDBJ databases">
        <authorList>
            <person name="Varghese N."/>
            <person name="Submissions S."/>
        </authorList>
    </citation>
    <scope>NUCLEOTIDE SEQUENCE [LARGE SCALE GENOMIC DNA]</scope>
    <source>
        <strain evidence="2">KCTC 23107</strain>
    </source>
</reference>
<name>A0A286IFE6_9HYPH</name>
<keyword evidence="1" id="KW-0808">Transferase</keyword>
<gene>
    <name evidence="1" type="ORF">SAMN05877838_3720</name>
</gene>
<sequence length="366" mass="38919">MLEGLRVIEIEGLGPAPFACMMLADLGADVIVVHRKNGAPAPGMPERSLIDRGKRSIELDLKSADDIAVLKNLVRRSEALVEGFRPGVMERLGLGPDDLFEVNPGLVYGRMTGWGQTGPRAQTAGHDLNYVSLSGAAWYASNQGEAPFTPPTLVGDIGGGALYLVAGLLAGVMAARAGRGGTVVDAAIVDGSAHMMNLLMTLAQTGGLSMRRGQSLLDGPHWSRCYVCSDGGYISVQCLEPKFYATFIAVLGLQEDPDFKPQFDALKWPRQTALLAGIFAGQPRRHWEELFAGSDACVAPALDPKQSASDPHMAARGVWLETDGVLQAAPAPRFSTAPVNAAGRKIPARGEHSQSILEWLARDTPV</sequence>
<organism evidence="1 2">
    <name type="scientific">Hoeflea halophila</name>
    <dbReference type="NCBI Taxonomy" id="714899"/>
    <lineage>
        <taxon>Bacteria</taxon>
        <taxon>Pseudomonadati</taxon>
        <taxon>Pseudomonadota</taxon>
        <taxon>Alphaproteobacteria</taxon>
        <taxon>Hyphomicrobiales</taxon>
        <taxon>Rhizobiaceae</taxon>
        <taxon>Hoeflea</taxon>
    </lineage>
</organism>
<evidence type="ECO:0000313" key="2">
    <source>
        <dbReference type="Proteomes" id="UP000219465"/>
    </source>
</evidence>
<dbReference type="InterPro" id="IPR050509">
    <property type="entry name" value="CoA-transferase_III"/>
</dbReference>
<dbReference type="AlphaFoldDB" id="A0A286IFE6"/>
<protein>
    <submittedName>
        <fullName evidence="1">Crotonobetainyl-CoA:carnitine CoA-transferase CaiB-like acyl-CoA transferase</fullName>
    </submittedName>
</protein>
<proteinExistence type="predicted"/>
<dbReference type="InterPro" id="IPR023606">
    <property type="entry name" value="CoA-Trfase_III_dom_1_sf"/>
</dbReference>
<dbReference type="RefSeq" id="WP_097109245.1">
    <property type="nucleotide sequence ID" value="NZ_OCPC01000006.1"/>
</dbReference>
<keyword evidence="2" id="KW-1185">Reference proteome</keyword>
<evidence type="ECO:0000313" key="1">
    <source>
        <dbReference type="EMBL" id="SOE18781.1"/>
    </source>
</evidence>
<dbReference type="EMBL" id="OCPC01000006">
    <property type="protein sequence ID" value="SOE18781.1"/>
    <property type="molecule type" value="Genomic_DNA"/>
</dbReference>
<dbReference type="PANTHER" id="PTHR48228">
    <property type="entry name" value="SUCCINYL-COA--D-CITRAMALATE COA-TRANSFERASE"/>
    <property type="match status" value="1"/>
</dbReference>
<dbReference type="InterPro" id="IPR003673">
    <property type="entry name" value="CoA-Trfase_fam_III"/>
</dbReference>
<dbReference type="Pfam" id="PF02515">
    <property type="entry name" value="CoA_transf_3"/>
    <property type="match status" value="1"/>
</dbReference>
<dbReference type="GO" id="GO:0016740">
    <property type="term" value="F:transferase activity"/>
    <property type="evidence" value="ECO:0007669"/>
    <property type="project" value="UniProtKB-KW"/>
</dbReference>